<reference evidence="3" key="1">
    <citation type="submission" date="2021-01" db="EMBL/GenBank/DDBJ databases">
        <authorList>
            <person name="Corre E."/>
            <person name="Pelletier E."/>
            <person name="Niang G."/>
            <person name="Scheremetjew M."/>
            <person name="Finn R."/>
            <person name="Kale V."/>
            <person name="Holt S."/>
            <person name="Cochrane G."/>
            <person name="Meng A."/>
            <person name="Brown T."/>
            <person name="Cohen L."/>
        </authorList>
    </citation>
    <scope>NUCLEOTIDE SEQUENCE</scope>
    <source>
        <strain evidence="3">CCMP2078</strain>
    </source>
</reference>
<gene>
    <name evidence="3" type="ORF">PPYR1160_LOCUS1259</name>
</gene>
<dbReference type="AlphaFoldDB" id="A0A7R9U1S3"/>
<keyword evidence="1" id="KW-1133">Transmembrane helix</keyword>
<dbReference type="InterPro" id="IPR029071">
    <property type="entry name" value="Ubiquitin-like_domsf"/>
</dbReference>
<evidence type="ECO:0000256" key="1">
    <source>
        <dbReference type="SAM" id="Phobius"/>
    </source>
</evidence>
<dbReference type="PANTHER" id="PTHR28049">
    <property type="entry name" value="TRANSMEMBRANE PROTEIN YOR223W"/>
    <property type="match status" value="1"/>
</dbReference>
<name>A0A7R9U1S3_9STRA</name>
<dbReference type="PANTHER" id="PTHR28049:SF1">
    <property type="entry name" value="DSC E3 UBIQUITIN LIGASE COMPLEX SUBUNIT 3"/>
    <property type="match status" value="1"/>
</dbReference>
<dbReference type="InterPro" id="IPR025390">
    <property type="entry name" value="Dsc3_C"/>
</dbReference>
<organism evidence="3">
    <name type="scientific">Pinguiococcus pyrenoidosus</name>
    <dbReference type="NCBI Taxonomy" id="172671"/>
    <lineage>
        <taxon>Eukaryota</taxon>
        <taxon>Sar</taxon>
        <taxon>Stramenopiles</taxon>
        <taxon>Ochrophyta</taxon>
        <taxon>Pinguiophyceae</taxon>
        <taxon>Pinguiochrysidales</taxon>
        <taxon>Pinguiochrysidaceae</taxon>
        <taxon>Pinguiococcus</taxon>
    </lineage>
</organism>
<feature type="domain" description="Ubiquitin-like" evidence="2">
    <location>
        <begin position="7"/>
        <end position="65"/>
    </location>
</feature>
<keyword evidence="1" id="KW-0472">Membrane</keyword>
<dbReference type="GO" id="GO:0044695">
    <property type="term" value="C:Dsc E3 ubiquitin ligase complex"/>
    <property type="evidence" value="ECO:0007669"/>
    <property type="project" value="InterPro"/>
</dbReference>
<dbReference type="EMBL" id="HBEA01001693">
    <property type="protein sequence ID" value="CAD8251768.1"/>
    <property type="molecule type" value="Transcribed_RNA"/>
</dbReference>
<dbReference type="GO" id="GO:0005783">
    <property type="term" value="C:endoplasmic reticulum"/>
    <property type="evidence" value="ECO:0007669"/>
    <property type="project" value="TreeGrafter"/>
</dbReference>
<dbReference type="InterPro" id="IPR045226">
    <property type="entry name" value="Dsc3"/>
</dbReference>
<dbReference type="InterPro" id="IPR000626">
    <property type="entry name" value="Ubiquitin-like_dom"/>
</dbReference>
<keyword evidence="1" id="KW-0812">Transmembrane</keyword>
<proteinExistence type="predicted"/>
<dbReference type="Pfam" id="PF13373">
    <property type="entry name" value="Dsc3_C"/>
    <property type="match status" value="1"/>
</dbReference>
<protein>
    <recommendedName>
        <fullName evidence="2">Ubiquitin-like domain-containing protein</fullName>
    </recommendedName>
</protein>
<dbReference type="SUPFAM" id="SSF54236">
    <property type="entry name" value="Ubiquitin-like"/>
    <property type="match status" value="1"/>
</dbReference>
<evidence type="ECO:0000259" key="2">
    <source>
        <dbReference type="PROSITE" id="PS50053"/>
    </source>
</evidence>
<accession>A0A7R9U1S3</accession>
<sequence length="278" mass="31246">MSDADEFVVKVKTTQAPVAKELRLRRTQTVLEAKKAVAQLLNAGDKYVRLIASGRMLAPDAALVEQFCPPLQDGAFVHAVVTAKPNPGRLRASLLRPTPAGATEDDDEVDPTSLHGFDRLRSSGFGRAEVLALRSYFRRHLRDHAEQLQQREGESNRDFQMRVEEDWVAQQGRGSEWDFNTRRRESLGDDIEEGSRSLSNAHVFGPGLGDMDVAAPGSMRDFVWGFFMGFFLGVIMLFWLWERSVSQRQKMGIIFGVSLQLSLNFVHQRPSDRLGRTA</sequence>
<dbReference type="PROSITE" id="PS50053">
    <property type="entry name" value="UBIQUITIN_2"/>
    <property type="match status" value="1"/>
</dbReference>
<feature type="transmembrane region" description="Helical" evidence="1">
    <location>
        <begin position="222"/>
        <end position="241"/>
    </location>
</feature>
<evidence type="ECO:0000313" key="3">
    <source>
        <dbReference type="EMBL" id="CAD8251768.1"/>
    </source>
</evidence>